<accession>A0A9D0ZFI1</accession>
<evidence type="ECO:0000259" key="1">
    <source>
        <dbReference type="Pfam" id="PF12652"/>
    </source>
</evidence>
<keyword evidence="2" id="KW-0946">Virion</keyword>
<dbReference type="Pfam" id="PF12652">
    <property type="entry name" value="CotJB"/>
    <property type="match status" value="1"/>
</dbReference>
<sequence length="121" mass="13537">MQQSSEPAYDSSEALSRGTLFPGLDLPFMNIVNQIPADSTPLRELMALNFVLQELALYLDTHASDAAAFETYKSFLQLYNEGKAKYVELYGPITRSDLAGASTYTWLNNPWPWDYTGNTEG</sequence>
<dbReference type="EMBL" id="DVGA01000114">
    <property type="protein sequence ID" value="HIQ79590.1"/>
    <property type="molecule type" value="Genomic_DNA"/>
</dbReference>
<proteinExistence type="predicted"/>
<keyword evidence="2" id="KW-0167">Capsid protein</keyword>
<name>A0A9D0ZFI1_9FIRM</name>
<dbReference type="Pfam" id="PF11007">
    <property type="entry name" value="CotJA"/>
    <property type="match status" value="1"/>
</dbReference>
<feature type="domain" description="Protein CotJB" evidence="1">
    <location>
        <begin position="42"/>
        <end position="114"/>
    </location>
</feature>
<dbReference type="InterPro" id="IPR024207">
    <property type="entry name" value="CotJB_dom"/>
</dbReference>
<reference evidence="2" key="2">
    <citation type="journal article" date="2021" name="PeerJ">
        <title>Extensive microbial diversity within the chicken gut microbiome revealed by metagenomics and culture.</title>
        <authorList>
            <person name="Gilroy R."/>
            <person name="Ravi A."/>
            <person name="Getino M."/>
            <person name="Pursley I."/>
            <person name="Horton D.L."/>
            <person name="Alikhan N.F."/>
            <person name="Baker D."/>
            <person name="Gharbi K."/>
            <person name="Hall N."/>
            <person name="Watson M."/>
            <person name="Adriaenssens E.M."/>
            <person name="Foster-Nyarko E."/>
            <person name="Jarju S."/>
            <person name="Secka A."/>
            <person name="Antonio M."/>
            <person name="Oren A."/>
            <person name="Chaudhuri R.R."/>
            <person name="La Ragione R."/>
            <person name="Hildebrand F."/>
            <person name="Pallen M.J."/>
        </authorList>
    </citation>
    <scope>NUCLEOTIDE SEQUENCE</scope>
    <source>
        <strain evidence="2">ChiBcolR7-354</strain>
    </source>
</reference>
<dbReference type="AlphaFoldDB" id="A0A9D0ZFI1"/>
<dbReference type="Proteomes" id="UP000824262">
    <property type="component" value="Unassembled WGS sequence"/>
</dbReference>
<reference evidence="2" key="1">
    <citation type="submission" date="2020-10" db="EMBL/GenBank/DDBJ databases">
        <authorList>
            <person name="Gilroy R."/>
        </authorList>
    </citation>
    <scope>NUCLEOTIDE SEQUENCE</scope>
    <source>
        <strain evidence="2">ChiBcolR7-354</strain>
    </source>
</reference>
<dbReference type="InterPro" id="IPR020256">
    <property type="entry name" value="Spore_coat_CotJA"/>
</dbReference>
<gene>
    <name evidence="2" type="ORF">IAB77_10085</name>
</gene>
<evidence type="ECO:0000313" key="2">
    <source>
        <dbReference type="EMBL" id="HIQ79590.1"/>
    </source>
</evidence>
<protein>
    <submittedName>
        <fullName evidence="2">Spore coat protein CotJB</fullName>
    </submittedName>
</protein>
<evidence type="ECO:0000313" key="3">
    <source>
        <dbReference type="Proteomes" id="UP000824262"/>
    </source>
</evidence>
<organism evidence="2 3">
    <name type="scientific">Candidatus Scatomorpha intestinavium</name>
    <dbReference type="NCBI Taxonomy" id="2840922"/>
    <lineage>
        <taxon>Bacteria</taxon>
        <taxon>Bacillati</taxon>
        <taxon>Bacillota</taxon>
        <taxon>Clostridia</taxon>
        <taxon>Eubacteriales</taxon>
        <taxon>Candidatus Scatomorpha</taxon>
    </lineage>
</organism>
<comment type="caution">
    <text evidence="2">The sequence shown here is derived from an EMBL/GenBank/DDBJ whole genome shotgun (WGS) entry which is preliminary data.</text>
</comment>